<reference evidence="1" key="1">
    <citation type="journal article" date="2023" name="Nat. Commun.">
        <title>Diploid and tetraploid genomes of Acorus and the evolution of monocots.</title>
        <authorList>
            <person name="Ma L."/>
            <person name="Liu K.W."/>
            <person name="Li Z."/>
            <person name="Hsiao Y.Y."/>
            <person name="Qi Y."/>
            <person name="Fu T."/>
            <person name="Tang G.D."/>
            <person name="Zhang D."/>
            <person name="Sun W.H."/>
            <person name="Liu D.K."/>
            <person name="Li Y."/>
            <person name="Chen G.Z."/>
            <person name="Liu X.D."/>
            <person name="Liao X.Y."/>
            <person name="Jiang Y.T."/>
            <person name="Yu X."/>
            <person name="Hao Y."/>
            <person name="Huang J."/>
            <person name="Zhao X.W."/>
            <person name="Ke S."/>
            <person name="Chen Y.Y."/>
            <person name="Wu W.L."/>
            <person name="Hsu J.L."/>
            <person name="Lin Y.F."/>
            <person name="Huang M.D."/>
            <person name="Li C.Y."/>
            <person name="Huang L."/>
            <person name="Wang Z.W."/>
            <person name="Zhao X."/>
            <person name="Zhong W.Y."/>
            <person name="Peng D.H."/>
            <person name="Ahmad S."/>
            <person name="Lan S."/>
            <person name="Zhang J.S."/>
            <person name="Tsai W.C."/>
            <person name="Van de Peer Y."/>
            <person name="Liu Z.J."/>
        </authorList>
    </citation>
    <scope>NUCLEOTIDE SEQUENCE</scope>
    <source>
        <strain evidence="1">CP</strain>
    </source>
</reference>
<gene>
    <name evidence="1" type="ORF">QJS10_CPA03g02535</name>
</gene>
<evidence type="ECO:0000313" key="2">
    <source>
        <dbReference type="Proteomes" id="UP001180020"/>
    </source>
</evidence>
<evidence type="ECO:0000313" key="1">
    <source>
        <dbReference type="EMBL" id="KAK1320504.1"/>
    </source>
</evidence>
<reference evidence="1" key="2">
    <citation type="submission" date="2023-06" db="EMBL/GenBank/DDBJ databases">
        <authorList>
            <person name="Ma L."/>
            <person name="Liu K.-W."/>
            <person name="Li Z."/>
            <person name="Hsiao Y.-Y."/>
            <person name="Qi Y."/>
            <person name="Fu T."/>
            <person name="Tang G."/>
            <person name="Zhang D."/>
            <person name="Sun W.-H."/>
            <person name="Liu D.-K."/>
            <person name="Li Y."/>
            <person name="Chen G.-Z."/>
            <person name="Liu X.-D."/>
            <person name="Liao X.-Y."/>
            <person name="Jiang Y.-T."/>
            <person name="Yu X."/>
            <person name="Hao Y."/>
            <person name="Huang J."/>
            <person name="Zhao X.-W."/>
            <person name="Ke S."/>
            <person name="Chen Y.-Y."/>
            <person name="Wu W.-L."/>
            <person name="Hsu J.-L."/>
            <person name="Lin Y.-F."/>
            <person name="Huang M.-D."/>
            <person name="Li C.-Y."/>
            <person name="Huang L."/>
            <person name="Wang Z.-W."/>
            <person name="Zhao X."/>
            <person name="Zhong W.-Y."/>
            <person name="Peng D.-H."/>
            <person name="Ahmad S."/>
            <person name="Lan S."/>
            <person name="Zhang J.-S."/>
            <person name="Tsai W.-C."/>
            <person name="Van De Peer Y."/>
            <person name="Liu Z.-J."/>
        </authorList>
    </citation>
    <scope>NUCLEOTIDE SEQUENCE</scope>
    <source>
        <strain evidence="1">CP</strain>
        <tissue evidence="1">Leaves</tissue>
    </source>
</reference>
<name>A0AAV9F5J9_ACOCL</name>
<protein>
    <submittedName>
        <fullName evidence="1">Uncharacterized protein</fullName>
    </submittedName>
</protein>
<dbReference type="EMBL" id="JAUJYO010000003">
    <property type="protein sequence ID" value="KAK1320504.1"/>
    <property type="molecule type" value="Genomic_DNA"/>
</dbReference>
<sequence length="194" mass="21903">MLAISIPSLHELLTLFPLDVTQGEKHSPHRHSLPKNLEHVNVENWPPVGISPHKLSCDTLKLERKFRETNEGGMTPVKSLFDKSSFSKLLILDNSLGIAPERLFVLKSNTMRFPSFPNSGQTGPLSRLLLKSIDGGKLWTFLYCIPLTVSLRYTKNGKFGLGDCWREAFRDINDFICVMLFGISLASELFDRSK</sequence>
<organism evidence="1 2">
    <name type="scientific">Acorus calamus</name>
    <name type="common">Sweet flag</name>
    <dbReference type="NCBI Taxonomy" id="4465"/>
    <lineage>
        <taxon>Eukaryota</taxon>
        <taxon>Viridiplantae</taxon>
        <taxon>Streptophyta</taxon>
        <taxon>Embryophyta</taxon>
        <taxon>Tracheophyta</taxon>
        <taxon>Spermatophyta</taxon>
        <taxon>Magnoliopsida</taxon>
        <taxon>Liliopsida</taxon>
        <taxon>Acoraceae</taxon>
        <taxon>Acorus</taxon>
    </lineage>
</organism>
<keyword evidence="2" id="KW-1185">Reference proteome</keyword>
<accession>A0AAV9F5J9</accession>
<dbReference type="AlphaFoldDB" id="A0AAV9F5J9"/>
<proteinExistence type="predicted"/>
<comment type="caution">
    <text evidence="1">The sequence shown here is derived from an EMBL/GenBank/DDBJ whole genome shotgun (WGS) entry which is preliminary data.</text>
</comment>
<dbReference type="Proteomes" id="UP001180020">
    <property type="component" value="Unassembled WGS sequence"/>
</dbReference>